<protein>
    <recommendedName>
        <fullName evidence="13">Odorant receptor</fullName>
    </recommendedName>
</protein>
<dbReference type="Pfam" id="PF02949">
    <property type="entry name" value="7tm_6"/>
    <property type="match status" value="3"/>
</dbReference>
<keyword evidence="2" id="KW-1003">Cell membrane</keyword>
<feature type="transmembrane region" description="Helical" evidence="10">
    <location>
        <begin position="657"/>
        <end position="679"/>
    </location>
</feature>
<keyword evidence="5" id="KW-0552">Olfaction</keyword>
<sequence length="1149" mass="132390">MDPSEKLSEDKILLNKIIWVIELLGSWPLNRTIKQTMLFIGAITYYVIHLSISCTALINVLGSLELMTANLMETTVQIIALIRLIYLKLSPSVKESIINIQQTLDTQSCDNTSEEKIYVYYLAIAKRYYSVLMTFSAITSLMFYLRPLPVCFSAWLNNQPVILKPPYEIIYVCFNLTSIEQVIIVYIYQAPMFFLPLGYIAIINLKLLIITNICSQLGVLSHRIRNLRTIGNDKIFGSIVRNHLKIWRLVKNIDNAWTLIFCFELILSTLLCSFVSYGALLAITVGKSVVAVSLITYVISSLLILFSNCLMGEMLKYESENFENAIYCLEWYDMSISNKRALLICMTRALFPLQLTAGKFYIYSFNVYTQEKFGEVKVLVDKIAWFINILGGWPIQPSLQHRLLFYLYLVYHHIYLSMSYNDLLMIFGSLDLMTANLTTTAIQTIVLIRMIYIKYSKNISKIIMTVNDKIVEKNDYDSAEKKIFLGYYSIARKYHLVTIVFAFVAGFSWCLLPLQTYLLALSLGKPAFLIYPYRVKIFFFNSTSFKSTVIIYLLESPLPLPPICYVAIINLQVVLVIYICAHMAILSNRICNLKFEKQSSYRLLGQLIDKHLEVIKLVKMIEKTWTPVYLFEILLLTPIVALVMYFGLLAFDAGEKVAFISLCTYVCASMSCLFANCLMGEMLKTECDRLLEAYYQCNWYVMPMKYREIVLICMIYTRNPFKITAGKVYEFSFNAFAGIVKNSLAYVSILRTLLVVMINIFTQKQLKEAKSLLGKVSWLMSLLGIWPVEKTRIQRIKFKVYVAYVTLHLAMTVNNLVANFSNVKLVTITIQQLMGLGMTFNRLLFINYSSNVSEIIKTTKEEIACAALTDITEKKIFIKLHKAASLYYHITIKFMVFTSSYFYVMPLYRLISAWFANEPLVLIPPYKIKVFFFNVSSLKRTFFLHIYELPALFIQPNFCFSVNMQVIIVMNLAAQMAILGQRIKNLDSKEYSNASNVMIQKLIIRHMELTKLAKKIENTWTPIYCIELGFYIPLTSLVIYNALTMFNNNQKLMAVPYYIYIIVTLSSLFGHCLMGELVKTQSENLMDAYYNSNWCEMPIKYKKSILICMTYTKIALNITAGKFFVYSLSAFTGILKSIMAYVSLLREVM</sequence>
<feature type="transmembrane region" description="Helical" evidence="10">
    <location>
        <begin position="563"/>
        <end position="586"/>
    </location>
</feature>
<keyword evidence="7 10" id="KW-0472">Membrane</keyword>
<dbReference type="AlphaFoldDB" id="A0AAV7HZ41"/>
<evidence type="ECO:0000256" key="8">
    <source>
        <dbReference type="ARBA" id="ARBA00023170"/>
    </source>
</evidence>
<reference evidence="11 12" key="1">
    <citation type="journal article" date="2021" name="J. Hered.">
        <title>A chromosome-level genome assembly of the parasitoid wasp, Cotesia glomerata (Hymenoptera: Braconidae).</title>
        <authorList>
            <person name="Pinto B.J."/>
            <person name="Weis J.J."/>
            <person name="Gamble T."/>
            <person name="Ode P.J."/>
            <person name="Paul R."/>
            <person name="Zaspel J.M."/>
        </authorList>
    </citation>
    <scope>NUCLEOTIDE SEQUENCE [LARGE SCALE GENOMIC DNA]</scope>
    <source>
        <strain evidence="11">CgM1</strain>
    </source>
</reference>
<keyword evidence="8" id="KW-0675">Receptor</keyword>
<keyword evidence="4 10" id="KW-0812">Transmembrane</keyword>
<feature type="transmembrane region" description="Helical" evidence="10">
    <location>
        <begin position="37"/>
        <end position="62"/>
    </location>
</feature>
<evidence type="ECO:0000256" key="10">
    <source>
        <dbReference type="SAM" id="Phobius"/>
    </source>
</evidence>
<evidence type="ECO:0000256" key="7">
    <source>
        <dbReference type="ARBA" id="ARBA00023136"/>
    </source>
</evidence>
<comment type="caution">
    <text evidence="11">The sequence shown here is derived from an EMBL/GenBank/DDBJ whole genome shotgun (WGS) entry which is preliminary data.</text>
</comment>
<keyword evidence="3" id="KW-0716">Sensory transduction</keyword>
<dbReference type="GO" id="GO:0005549">
    <property type="term" value="F:odorant binding"/>
    <property type="evidence" value="ECO:0007669"/>
    <property type="project" value="InterPro"/>
</dbReference>
<evidence type="ECO:0000256" key="3">
    <source>
        <dbReference type="ARBA" id="ARBA00022606"/>
    </source>
</evidence>
<evidence type="ECO:0000256" key="2">
    <source>
        <dbReference type="ARBA" id="ARBA00022475"/>
    </source>
</evidence>
<feature type="transmembrane region" description="Helical" evidence="10">
    <location>
        <begin position="952"/>
        <end position="974"/>
    </location>
</feature>
<proteinExistence type="predicted"/>
<feature type="transmembrane region" description="Helical" evidence="10">
    <location>
        <begin position="128"/>
        <end position="148"/>
    </location>
</feature>
<dbReference type="GO" id="GO:0004984">
    <property type="term" value="F:olfactory receptor activity"/>
    <property type="evidence" value="ECO:0007669"/>
    <property type="project" value="InterPro"/>
</dbReference>
<feature type="transmembrane region" description="Helical" evidence="10">
    <location>
        <begin position="629"/>
        <end position="651"/>
    </location>
</feature>
<feature type="transmembrane region" description="Helical" evidence="10">
    <location>
        <begin position="1055"/>
        <end position="1074"/>
    </location>
</feature>
<evidence type="ECO:0008006" key="13">
    <source>
        <dbReference type="Google" id="ProtNLM"/>
    </source>
</evidence>
<evidence type="ECO:0000313" key="12">
    <source>
        <dbReference type="Proteomes" id="UP000826195"/>
    </source>
</evidence>
<keyword evidence="12" id="KW-1185">Reference proteome</keyword>
<evidence type="ECO:0000256" key="5">
    <source>
        <dbReference type="ARBA" id="ARBA00022725"/>
    </source>
</evidence>
<dbReference type="InterPro" id="IPR004117">
    <property type="entry name" value="7tm6_olfct_rcpt"/>
</dbReference>
<evidence type="ECO:0000256" key="6">
    <source>
        <dbReference type="ARBA" id="ARBA00022989"/>
    </source>
</evidence>
<evidence type="ECO:0000256" key="4">
    <source>
        <dbReference type="ARBA" id="ARBA00022692"/>
    </source>
</evidence>
<comment type="subcellular location">
    <subcellularLocation>
        <location evidence="1">Cell membrane</location>
        <topology evidence="1">Multi-pass membrane protein</topology>
    </subcellularLocation>
</comment>
<feature type="transmembrane region" description="Helical" evidence="10">
    <location>
        <begin position="289"/>
        <end position="311"/>
    </location>
</feature>
<name>A0AAV7HZ41_COTGL</name>
<evidence type="ECO:0000313" key="11">
    <source>
        <dbReference type="EMBL" id="KAH0539456.1"/>
    </source>
</evidence>
<feature type="transmembrane region" description="Helical" evidence="10">
    <location>
        <begin position="256"/>
        <end position="283"/>
    </location>
</feature>
<evidence type="ECO:0000256" key="1">
    <source>
        <dbReference type="ARBA" id="ARBA00004651"/>
    </source>
</evidence>
<dbReference type="PANTHER" id="PTHR21137:SF35">
    <property type="entry name" value="ODORANT RECEPTOR 19A-RELATED"/>
    <property type="match status" value="1"/>
</dbReference>
<accession>A0AAV7HZ41</accession>
<dbReference type="Proteomes" id="UP000826195">
    <property type="component" value="Unassembled WGS sequence"/>
</dbReference>
<feature type="transmembrane region" description="Helical" evidence="10">
    <location>
        <begin position="823"/>
        <end position="845"/>
    </location>
</feature>
<dbReference type="EMBL" id="JAHXZJ010002609">
    <property type="protein sequence ID" value="KAH0539456.1"/>
    <property type="molecule type" value="Genomic_DNA"/>
</dbReference>
<gene>
    <name evidence="11" type="ORF">KQX54_004895</name>
</gene>
<feature type="transmembrane region" description="Helical" evidence="10">
    <location>
        <begin position="1023"/>
        <end position="1043"/>
    </location>
</feature>
<feature type="transmembrane region" description="Helical" evidence="10">
    <location>
        <begin position="12"/>
        <end position="30"/>
    </location>
</feature>
<dbReference type="GO" id="GO:0007165">
    <property type="term" value="P:signal transduction"/>
    <property type="evidence" value="ECO:0007669"/>
    <property type="project" value="UniProtKB-KW"/>
</dbReference>
<keyword evidence="9" id="KW-0807">Transducer</keyword>
<organism evidence="11 12">
    <name type="scientific">Cotesia glomerata</name>
    <name type="common">Lepidopteran parasitic wasp</name>
    <name type="synonym">Apanteles glomeratus</name>
    <dbReference type="NCBI Taxonomy" id="32391"/>
    <lineage>
        <taxon>Eukaryota</taxon>
        <taxon>Metazoa</taxon>
        <taxon>Ecdysozoa</taxon>
        <taxon>Arthropoda</taxon>
        <taxon>Hexapoda</taxon>
        <taxon>Insecta</taxon>
        <taxon>Pterygota</taxon>
        <taxon>Neoptera</taxon>
        <taxon>Endopterygota</taxon>
        <taxon>Hymenoptera</taxon>
        <taxon>Apocrita</taxon>
        <taxon>Ichneumonoidea</taxon>
        <taxon>Braconidae</taxon>
        <taxon>Microgastrinae</taxon>
        <taxon>Cotesia</taxon>
    </lineage>
</organism>
<feature type="transmembrane region" description="Helical" evidence="10">
    <location>
        <begin position="494"/>
        <end position="514"/>
    </location>
</feature>
<keyword evidence="6 10" id="KW-1133">Transmembrane helix</keyword>
<feature type="transmembrane region" description="Helical" evidence="10">
    <location>
        <begin position="800"/>
        <end position="817"/>
    </location>
</feature>
<feature type="transmembrane region" description="Helical" evidence="10">
    <location>
        <begin position="1123"/>
        <end position="1144"/>
    </location>
</feature>
<dbReference type="GO" id="GO:0005886">
    <property type="term" value="C:plasma membrane"/>
    <property type="evidence" value="ECO:0007669"/>
    <property type="project" value="UniProtKB-SubCell"/>
</dbReference>
<dbReference type="PANTHER" id="PTHR21137">
    <property type="entry name" value="ODORANT RECEPTOR"/>
    <property type="match status" value="1"/>
</dbReference>
<feature type="transmembrane region" description="Helical" evidence="10">
    <location>
        <begin position="403"/>
        <end position="420"/>
    </location>
</feature>
<feature type="transmembrane region" description="Helical" evidence="10">
    <location>
        <begin position="432"/>
        <end position="452"/>
    </location>
</feature>
<evidence type="ECO:0000256" key="9">
    <source>
        <dbReference type="ARBA" id="ARBA00023224"/>
    </source>
</evidence>
<feature type="transmembrane region" description="Helical" evidence="10">
    <location>
        <begin position="886"/>
        <end position="904"/>
    </location>
</feature>